<gene>
    <name evidence="6" type="ORF">MJAP1_003138</name>
</gene>
<dbReference type="RefSeq" id="XP_060123049.1">
    <property type="nucleotide sequence ID" value="XM_060267066.1"/>
</dbReference>
<evidence type="ECO:0000256" key="1">
    <source>
        <dbReference type="ARBA" id="ARBA00009463"/>
    </source>
</evidence>
<evidence type="ECO:0000256" key="2">
    <source>
        <dbReference type="ARBA" id="ARBA00023002"/>
    </source>
</evidence>
<evidence type="ECO:0000256" key="3">
    <source>
        <dbReference type="PIRSR" id="PIRSR000105-1"/>
    </source>
</evidence>
<dbReference type="EC" id="1.1.1.157" evidence="6"/>
<dbReference type="InterPro" id="IPR006108">
    <property type="entry name" value="3HC_DH_C"/>
</dbReference>
<dbReference type="PIRSF" id="PIRSF000105">
    <property type="entry name" value="HCDH"/>
    <property type="match status" value="1"/>
</dbReference>
<dbReference type="Gene3D" id="1.10.1040.10">
    <property type="entry name" value="N-(1-d-carboxylethyl)-l-norvaline Dehydrogenase, domain 2"/>
    <property type="match status" value="1"/>
</dbReference>
<sequence>MGIGIAYVAAVIARIEEIILFDVNEEQVQTARDELELQIRKTAKYRLIEPRLVDPILASFRLVTDMKDLGSGDRAPQLVIEAASENIDIKTKIFAQLAQQLPLSTVLATNTSSLSVTRLANAASTPQLFPKEEEAAESAGRVIGVHFFNPVQKMRLVEIIPGLQTREDVTKRATDFALACRKKTVRCTDTPGFIVNRINISALREAIRMAETKVATFEDIDTAMIYGMRSPMGPLRLADFVGLDIVLQVLNSIYEDTGEPQFAPPVLLQRMVQAGWLGVKSGKGFYDYQAKA</sequence>
<dbReference type="InterPro" id="IPR036291">
    <property type="entry name" value="NAD(P)-bd_dom_sf"/>
</dbReference>
<keyword evidence="2 6" id="KW-0560">Oxidoreductase</keyword>
<accession>A0AAF0JAS8</accession>
<feature type="site" description="Important for catalytic activity" evidence="3">
    <location>
        <position position="146"/>
    </location>
</feature>
<dbReference type="EMBL" id="CP119962">
    <property type="protein sequence ID" value="WFD40152.1"/>
    <property type="molecule type" value="Genomic_DNA"/>
</dbReference>
<dbReference type="AlphaFoldDB" id="A0AAF0JAS8"/>
<dbReference type="GO" id="GO:0070403">
    <property type="term" value="F:NAD+ binding"/>
    <property type="evidence" value="ECO:0007669"/>
    <property type="project" value="InterPro"/>
</dbReference>
<dbReference type="GO" id="GO:0008691">
    <property type="term" value="F:3-hydroxybutyryl-CoA dehydrogenase activity"/>
    <property type="evidence" value="ECO:0007669"/>
    <property type="project" value="UniProtKB-EC"/>
</dbReference>
<comment type="similarity">
    <text evidence="1">Belongs to the 3-hydroxyacyl-CoA dehydrogenase family.</text>
</comment>
<proteinExistence type="inferred from homology"/>
<evidence type="ECO:0000313" key="7">
    <source>
        <dbReference type="Proteomes" id="UP001217754"/>
    </source>
</evidence>
<evidence type="ECO:0000259" key="4">
    <source>
        <dbReference type="Pfam" id="PF00725"/>
    </source>
</evidence>
<dbReference type="Proteomes" id="UP001217754">
    <property type="component" value="Chromosome 5"/>
</dbReference>
<dbReference type="InterPro" id="IPR008927">
    <property type="entry name" value="6-PGluconate_DH-like_C_sf"/>
</dbReference>
<dbReference type="Gene3D" id="3.40.50.720">
    <property type="entry name" value="NAD(P)-binding Rossmann-like Domain"/>
    <property type="match status" value="1"/>
</dbReference>
<dbReference type="InterPro" id="IPR013328">
    <property type="entry name" value="6PGD_dom2"/>
</dbReference>
<dbReference type="InterPro" id="IPR022694">
    <property type="entry name" value="3-OHacyl-CoA_DH"/>
</dbReference>
<organism evidence="6 7">
    <name type="scientific">Malassezia japonica</name>
    <dbReference type="NCBI Taxonomy" id="223818"/>
    <lineage>
        <taxon>Eukaryota</taxon>
        <taxon>Fungi</taxon>
        <taxon>Dikarya</taxon>
        <taxon>Basidiomycota</taxon>
        <taxon>Ustilaginomycotina</taxon>
        <taxon>Malasseziomycetes</taxon>
        <taxon>Malasseziales</taxon>
        <taxon>Malasseziaceae</taxon>
        <taxon>Malassezia</taxon>
    </lineage>
</organism>
<evidence type="ECO:0000259" key="5">
    <source>
        <dbReference type="Pfam" id="PF02737"/>
    </source>
</evidence>
<dbReference type="GO" id="GO:0006631">
    <property type="term" value="P:fatty acid metabolic process"/>
    <property type="evidence" value="ECO:0007669"/>
    <property type="project" value="InterPro"/>
</dbReference>
<dbReference type="PANTHER" id="PTHR48075:SF5">
    <property type="entry name" value="3-HYDROXYBUTYRYL-COA DEHYDROGENASE"/>
    <property type="match status" value="1"/>
</dbReference>
<dbReference type="Pfam" id="PF00725">
    <property type="entry name" value="3HCDH"/>
    <property type="match status" value="1"/>
</dbReference>
<keyword evidence="7" id="KW-1185">Reference proteome</keyword>
<protein>
    <submittedName>
        <fullName evidence="6">3-hydroxybutyryl-CoA dehydrogenase</fullName>
        <ecNumber evidence="6">1.1.1.157</ecNumber>
    </submittedName>
</protein>
<reference evidence="6" key="1">
    <citation type="submission" date="2023-03" db="EMBL/GenBank/DDBJ databases">
        <title>Mating type loci evolution in Malassezia.</title>
        <authorList>
            <person name="Coelho M.A."/>
        </authorList>
    </citation>
    <scope>NUCLEOTIDE SEQUENCE</scope>
    <source>
        <strain evidence="6">CBS 9431</strain>
    </source>
</reference>
<dbReference type="InterPro" id="IPR006176">
    <property type="entry name" value="3-OHacyl-CoA_DH_NAD-bd"/>
</dbReference>
<dbReference type="SUPFAM" id="SSF51735">
    <property type="entry name" value="NAD(P)-binding Rossmann-fold domains"/>
    <property type="match status" value="1"/>
</dbReference>
<dbReference type="Pfam" id="PF02737">
    <property type="entry name" value="3HCDH_N"/>
    <property type="match status" value="1"/>
</dbReference>
<evidence type="ECO:0000313" key="6">
    <source>
        <dbReference type="EMBL" id="WFD40152.1"/>
    </source>
</evidence>
<feature type="domain" description="3-hydroxyacyl-CoA dehydrogenase NAD binding" evidence="5">
    <location>
        <begin position="1"/>
        <end position="189"/>
    </location>
</feature>
<feature type="domain" description="3-hydroxyacyl-CoA dehydrogenase C-terminal" evidence="4">
    <location>
        <begin position="192"/>
        <end position="288"/>
    </location>
</feature>
<dbReference type="PANTHER" id="PTHR48075">
    <property type="entry name" value="3-HYDROXYACYL-COA DEHYDROGENASE FAMILY PROTEIN"/>
    <property type="match status" value="1"/>
</dbReference>
<dbReference type="GeneID" id="85226789"/>
<dbReference type="SUPFAM" id="SSF48179">
    <property type="entry name" value="6-phosphogluconate dehydrogenase C-terminal domain-like"/>
    <property type="match status" value="1"/>
</dbReference>
<name>A0AAF0JAS8_9BASI</name>